<dbReference type="EMBL" id="JACAGB010000006">
    <property type="protein sequence ID" value="KAF6358488.1"/>
    <property type="molecule type" value="Genomic_DNA"/>
</dbReference>
<organism evidence="3 4">
    <name type="scientific">Pipistrellus kuhlii</name>
    <name type="common">Kuhl's pipistrelle</name>
    <dbReference type="NCBI Taxonomy" id="59472"/>
    <lineage>
        <taxon>Eukaryota</taxon>
        <taxon>Metazoa</taxon>
        <taxon>Chordata</taxon>
        <taxon>Craniata</taxon>
        <taxon>Vertebrata</taxon>
        <taxon>Euteleostomi</taxon>
        <taxon>Mammalia</taxon>
        <taxon>Eutheria</taxon>
        <taxon>Laurasiatheria</taxon>
        <taxon>Chiroptera</taxon>
        <taxon>Yangochiroptera</taxon>
        <taxon>Vespertilionidae</taxon>
        <taxon>Pipistrellus</taxon>
    </lineage>
</organism>
<keyword evidence="2" id="KW-0732">Signal</keyword>
<gene>
    <name evidence="3" type="ORF">mPipKuh1_010315</name>
</gene>
<accession>A0A7J7Y9I1</accession>
<evidence type="ECO:0000256" key="2">
    <source>
        <dbReference type="SAM" id="SignalP"/>
    </source>
</evidence>
<feature type="signal peptide" evidence="2">
    <location>
        <begin position="1"/>
        <end position="32"/>
    </location>
</feature>
<sequence length="205" mass="21369">MLGQAAPLGHQLRWSLVFRFCLLVPPPILSLARPSSLTLPPSHDPPLEPGDVDGNPSPDLDLNLRAELGPLPWGRGGARAPRRALLWGWGLLGSLIGALGGKGDTPLPLGGSFMVSLLVPPSRAVGDQASLPLHGEGLLPRTPWPRAAFCTSRTLLRVFEALPGAPSASCQCPSPVSLLGSMPSPPKGLGLLGPQGPQHQSPHHS</sequence>
<feature type="chain" id="PRO_5029726374" evidence="2">
    <location>
        <begin position="33"/>
        <end position="205"/>
    </location>
</feature>
<feature type="region of interest" description="Disordered" evidence="1">
    <location>
        <begin position="38"/>
        <end position="58"/>
    </location>
</feature>
<keyword evidence="4" id="KW-1185">Reference proteome</keyword>
<evidence type="ECO:0000313" key="4">
    <source>
        <dbReference type="Proteomes" id="UP000558488"/>
    </source>
</evidence>
<name>A0A7J7Y9I1_PIPKU</name>
<reference evidence="3 4" key="1">
    <citation type="journal article" date="2020" name="Nature">
        <title>Six reference-quality genomes reveal evolution of bat adaptations.</title>
        <authorList>
            <person name="Jebb D."/>
            <person name="Huang Z."/>
            <person name="Pippel M."/>
            <person name="Hughes G.M."/>
            <person name="Lavrichenko K."/>
            <person name="Devanna P."/>
            <person name="Winkler S."/>
            <person name="Jermiin L.S."/>
            <person name="Skirmuntt E.C."/>
            <person name="Katzourakis A."/>
            <person name="Burkitt-Gray L."/>
            <person name="Ray D.A."/>
            <person name="Sullivan K.A.M."/>
            <person name="Roscito J.G."/>
            <person name="Kirilenko B.M."/>
            <person name="Davalos L.M."/>
            <person name="Corthals A.P."/>
            <person name="Power M.L."/>
            <person name="Jones G."/>
            <person name="Ransome R.D."/>
            <person name="Dechmann D.K.N."/>
            <person name="Locatelli A.G."/>
            <person name="Puechmaille S.J."/>
            <person name="Fedrigo O."/>
            <person name="Jarvis E.D."/>
            <person name="Hiller M."/>
            <person name="Vernes S.C."/>
            <person name="Myers E.W."/>
            <person name="Teeling E.C."/>
        </authorList>
    </citation>
    <scope>NUCLEOTIDE SEQUENCE [LARGE SCALE GENOMIC DNA]</scope>
    <source>
        <strain evidence="3">MPipKuh1</strain>
        <tissue evidence="3">Flight muscle</tissue>
    </source>
</reference>
<protein>
    <submittedName>
        <fullName evidence="3">Uncharacterized protein</fullName>
    </submittedName>
</protein>
<dbReference type="AlphaFoldDB" id="A0A7J7Y9I1"/>
<evidence type="ECO:0000313" key="3">
    <source>
        <dbReference type="EMBL" id="KAF6358488.1"/>
    </source>
</evidence>
<evidence type="ECO:0000256" key="1">
    <source>
        <dbReference type="SAM" id="MobiDB-lite"/>
    </source>
</evidence>
<feature type="region of interest" description="Disordered" evidence="1">
    <location>
        <begin position="183"/>
        <end position="205"/>
    </location>
</feature>
<comment type="caution">
    <text evidence="3">The sequence shown here is derived from an EMBL/GenBank/DDBJ whole genome shotgun (WGS) entry which is preliminary data.</text>
</comment>
<dbReference type="Proteomes" id="UP000558488">
    <property type="component" value="Unassembled WGS sequence"/>
</dbReference>
<proteinExistence type="predicted"/>